<accession>A0ABT9D4I0</accession>
<protein>
    <submittedName>
        <fullName evidence="1">Uncharacterized protein</fullName>
    </submittedName>
</protein>
<sequence>MQLINNYVTIRLIKKGLTNISDFNKELLQKEYERQRGLNIE</sequence>
<proteinExistence type="predicted"/>
<dbReference type="Proteomes" id="UP001170683">
    <property type="component" value="Unassembled WGS sequence"/>
</dbReference>
<organism evidence="1 2">
    <name type="scientific">Candidatus Phytoplasma bonamiae</name>
    <dbReference type="NCBI Taxonomy" id="2982626"/>
    <lineage>
        <taxon>Bacteria</taxon>
        <taxon>Bacillati</taxon>
        <taxon>Mycoplasmatota</taxon>
        <taxon>Mollicutes</taxon>
        <taxon>Acholeplasmatales</taxon>
        <taxon>Acholeplasmataceae</taxon>
        <taxon>Candidatus Phytoplasma</taxon>
        <taxon>16SrII (Peanut WB group)</taxon>
    </lineage>
</organism>
<name>A0ABT9D4I0_9MOLU</name>
<evidence type="ECO:0000313" key="1">
    <source>
        <dbReference type="EMBL" id="MDO8064343.1"/>
    </source>
</evidence>
<keyword evidence="2" id="KW-1185">Reference proteome</keyword>
<evidence type="ECO:0000313" key="2">
    <source>
        <dbReference type="Proteomes" id="UP001170683"/>
    </source>
</evidence>
<gene>
    <name evidence="1" type="ORF">OC701_02670</name>
</gene>
<comment type="caution">
    <text evidence="1">The sequence shown here is derived from an EMBL/GenBank/DDBJ whole genome shotgun (WGS) entry which is preliminary data.</text>
</comment>
<dbReference type="EMBL" id="JAOSIQ010000058">
    <property type="protein sequence ID" value="MDO8064343.1"/>
    <property type="molecule type" value="Genomic_DNA"/>
</dbReference>
<reference evidence="1 2" key="1">
    <citation type="journal article" date="2023" name="Int. J. Syst. Evol. Microbiol.">
        <title>The observation of taxonomic boundaries for the 16SrII and 16SrXXV phytoplasmas using genome-based delimitation.</title>
        <authorList>
            <person name="Rodrigues Jardim B."/>
            <person name="Tran-Nguyen L.T.T."/>
            <person name="Gambley C."/>
            <person name="Al-Sadi A.M."/>
            <person name="Al-Subhi A.M."/>
            <person name="Foissac X."/>
            <person name="Salar P."/>
            <person name="Cai H."/>
            <person name="Yang J.Y."/>
            <person name="Davis R."/>
            <person name="Jones L."/>
            <person name="Rodoni B."/>
            <person name="Constable F.E."/>
        </authorList>
    </citation>
    <scope>NUCLEOTIDE SEQUENCE [LARGE SCALE GENOMIC DNA]</scope>
    <source>
        <strain evidence="1">BAWM-225</strain>
    </source>
</reference>